<feature type="region of interest" description="Disordered" evidence="1">
    <location>
        <begin position="77"/>
        <end position="149"/>
    </location>
</feature>
<dbReference type="Pfam" id="PF06985">
    <property type="entry name" value="HET"/>
    <property type="match status" value="1"/>
</dbReference>
<keyword evidence="4" id="KW-1185">Reference proteome</keyword>
<dbReference type="PANTHER" id="PTHR24148">
    <property type="entry name" value="ANKYRIN REPEAT DOMAIN-CONTAINING PROTEIN 39 HOMOLOG-RELATED"/>
    <property type="match status" value="1"/>
</dbReference>
<reference evidence="3" key="1">
    <citation type="journal article" date="2020" name="Phytopathology">
        <title>Genome sequence and comparative analysis of Colletotrichum gloeosporioides isolated from Liriodendron leaves.</title>
        <authorList>
            <person name="Fu F.F."/>
            <person name="Hao Z."/>
            <person name="Wang P."/>
            <person name="Lu Y."/>
            <person name="Xue L.J."/>
            <person name="Wei G."/>
            <person name="Tian Y."/>
            <person name="Baishi H."/>
            <person name="Xu H."/>
            <person name="Shi J."/>
            <person name="Cheng T."/>
            <person name="Wang G."/>
            <person name="Yi Y."/>
            <person name="Chen J."/>
        </authorList>
    </citation>
    <scope>NUCLEOTIDE SEQUENCE</scope>
    <source>
        <strain evidence="3">Lc1</strain>
    </source>
</reference>
<feature type="domain" description="Heterokaryon incompatibility" evidence="2">
    <location>
        <begin position="212"/>
        <end position="356"/>
    </location>
</feature>
<comment type="caution">
    <text evidence="3">The sequence shown here is derived from an EMBL/GenBank/DDBJ whole genome shotgun (WGS) entry which is preliminary data.</text>
</comment>
<name>A0A8H4C5D9_COLGL</name>
<organism evidence="3 4">
    <name type="scientific">Colletotrichum gloeosporioides</name>
    <name type="common">Anthracnose fungus</name>
    <name type="synonym">Glomerella cingulata</name>
    <dbReference type="NCBI Taxonomy" id="474922"/>
    <lineage>
        <taxon>Eukaryota</taxon>
        <taxon>Fungi</taxon>
        <taxon>Dikarya</taxon>
        <taxon>Ascomycota</taxon>
        <taxon>Pezizomycotina</taxon>
        <taxon>Sordariomycetes</taxon>
        <taxon>Hypocreomycetidae</taxon>
        <taxon>Glomerellales</taxon>
        <taxon>Glomerellaceae</taxon>
        <taxon>Colletotrichum</taxon>
        <taxon>Colletotrichum gloeosporioides species complex</taxon>
    </lineage>
</organism>
<evidence type="ECO:0000313" key="3">
    <source>
        <dbReference type="EMBL" id="KAF3797709.1"/>
    </source>
</evidence>
<protein>
    <recommendedName>
        <fullName evidence="2">Heterokaryon incompatibility domain-containing protein</fullName>
    </recommendedName>
</protein>
<dbReference type="RefSeq" id="XP_045256873.1">
    <property type="nucleotide sequence ID" value="XM_045411636.1"/>
</dbReference>
<feature type="compositionally biased region" description="Acidic residues" evidence="1">
    <location>
        <begin position="137"/>
        <end position="149"/>
    </location>
</feature>
<dbReference type="InterPro" id="IPR052895">
    <property type="entry name" value="HetReg/Transcr_Mod"/>
</dbReference>
<dbReference type="AlphaFoldDB" id="A0A8H4C5D9"/>
<dbReference type="Proteomes" id="UP000613401">
    <property type="component" value="Unassembled WGS sequence"/>
</dbReference>
<sequence>MTDITFPVCQYTPLQHPESIRILNLHPAEDRNAPIVCSFLDENPIVPKIEEWECRAVDPRGCTGDCFHGPIDEEFSAVSDGESSCDSAEAPENRPAAELQELVIENTEQAYGRPSDRLGDGEDNIFNDDNHMNTSADENEGEKDDDTDDSLCSKCGHDKYKQEREKEESDGDCACLCHNDDAVSINDTKSTIEKPARKWHERVFRPPGFPEYEASSYTWGAASDSLPITLGSDGAQIKVTRNCHGALRNLRSQTAFRLLWIDAICINQHDNLEKTHQVRMMGQVYAASYRVDIYLGEETPSSRILFEELALAEQTPKVRTPRGWDLERPIPSTEVAEAMDTLFERPWFNRVWVLQEANNSKLATFPDAAILCGLSSSRSSLLNECVFGYNSNRVTQQPLPFSLKSCIWEVKAQGLKDAIAKTLGCAATDSRDKIFALKGLTKASGAPFDELISYTDGFELTFFKVAQYLLESESDLSVLSFSRHPHQMAMPSWVPSWTNQCINFHIQGAPAIGGPDDLDDDLFPAGRKTFAIRSRMCSCGKCTGNHAVMHVEGYMASVVEHMGAPFMATEILLLEGQVRSMLSRIDNSNPWDHEAAHGSPDEMILQGSSILLIIFSAVFR</sequence>
<evidence type="ECO:0000256" key="1">
    <source>
        <dbReference type="SAM" id="MobiDB-lite"/>
    </source>
</evidence>
<reference evidence="3" key="2">
    <citation type="submission" date="2020-03" db="EMBL/GenBank/DDBJ databases">
        <authorList>
            <person name="Fu F.-F."/>
            <person name="Chen J."/>
        </authorList>
    </citation>
    <scope>NUCLEOTIDE SEQUENCE</scope>
    <source>
        <strain evidence="3">Lc1</strain>
    </source>
</reference>
<accession>A0A8H4C5D9</accession>
<dbReference type="InterPro" id="IPR010730">
    <property type="entry name" value="HET"/>
</dbReference>
<dbReference type="PANTHER" id="PTHR24148:SF64">
    <property type="entry name" value="HETEROKARYON INCOMPATIBILITY DOMAIN-CONTAINING PROTEIN"/>
    <property type="match status" value="1"/>
</dbReference>
<dbReference type="GeneID" id="69018867"/>
<evidence type="ECO:0000313" key="4">
    <source>
        <dbReference type="Proteomes" id="UP000613401"/>
    </source>
</evidence>
<evidence type="ECO:0000259" key="2">
    <source>
        <dbReference type="Pfam" id="PF06985"/>
    </source>
</evidence>
<dbReference type="EMBL" id="WVTB01000110">
    <property type="protein sequence ID" value="KAF3797709.1"/>
    <property type="molecule type" value="Genomic_DNA"/>
</dbReference>
<proteinExistence type="predicted"/>
<gene>
    <name evidence="3" type="ORF">GCG54_00011741</name>
</gene>